<dbReference type="InterPro" id="IPR045063">
    <property type="entry name" value="Dynamin_N"/>
</dbReference>
<feature type="coiled-coil region" evidence="3">
    <location>
        <begin position="662"/>
        <end position="689"/>
    </location>
</feature>
<dbReference type="Pfam" id="PF00350">
    <property type="entry name" value="Dynamin_N"/>
    <property type="match status" value="1"/>
</dbReference>
<dbReference type="InterPro" id="IPR001401">
    <property type="entry name" value="Dynamin_GTPase"/>
</dbReference>
<feature type="compositionally biased region" description="Polar residues" evidence="4">
    <location>
        <begin position="904"/>
        <end position="931"/>
    </location>
</feature>
<dbReference type="Pfam" id="PF02212">
    <property type="entry name" value="GED"/>
    <property type="match status" value="1"/>
</dbReference>
<comment type="caution">
    <text evidence="6">The sequence shown here is derived from an EMBL/GenBank/DDBJ whole genome shotgun (WGS) entry which is preliminary data.</text>
</comment>
<accession>A0A9W8NCJ3</accession>
<dbReference type="GO" id="GO:0003924">
    <property type="term" value="F:GTPase activity"/>
    <property type="evidence" value="ECO:0007669"/>
    <property type="project" value="InterPro"/>
</dbReference>
<keyword evidence="3" id="KW-0175">Coiled coil</keyword>
<feature type="compositionally biased region" description="Low complexity" evidence="4">
    <location>
        <begin position="761"/>
        <end position="774"/>
    </location>
</feature>
<dbReference type="PROSITE" id="PS51388">
    <property type="entry name" value="GED"/>
    <property type="match status" value="1"/>
</dbReference>
<dbReference type="GO" id="GO:0000266">
    <property type="term" value="P:mitochondrial fission"/>
    <property type="evidence" value="ECO:0007669"/>
    <property type="project" value="TreeGrafter"/>
</dbReference>
<evidence type="ECO:0000256" key="2">
    <source>
        <dbReference type="ARBA" id="ARBA00023134"/>
    </source>
</evidence>
<dbReference type="InterPro" id="IPR022812">
    <property type="entry name" value="Dynamin"/>
</dbReference>
<feature type="compositionally biased region" description="Low complexity" evidence="4">
    <location>
        <begin position="872"/>
        <end position="902"/>
    </location>
</feature>
<dbReference type="Proteomes" id="UP001148614">
    <property type="component" value="Unassembled WGS sequence"/>
</dbReference>
<name>A0A9W8NCJ3_9PEZI</name>
<feature type="region of interest" description="Disordered" evidence="4">
    <location>
        <begin position="736"/>
        <end position="780"/>
    </location>
</feature>
<dbReference type="InterPro" id="IPR000375">
    <property type="entry name" value="Dynamin_stalk"/>
</dbReference>
<dbReference type="PANTHER" id="PTHR11566">
    <property type="entry name" value="DYNAMIN"/>
    <property type="match status" value="1"/>
</dbReference>
<keyword evidence="2" id="KW-0342">GTP-binding</keyword>
<keyword evidence="7" id="KW-1185">Reference proteome</keyword>
<dbReference type="SMART" id="SM00053">
    <property type="entry name" value="DYNc"/>
    <property type="match status" value="1"/>
</dbReference>
<protein>
    <recommendedName>
        <fullName evidence="5">GED domain-containing protein</fullName>
    </recommendedName>
</protein>
<feature type="compositionally biased region" description="Polar residues" evidence="4">
    <location>
        <begin position="736"/>
        <end position="760"/>
    </location>
</feature>
<feature type="region of interest" description="Disordered" evidence="4">
    <location>
        <begin position="947"/>
        <end position="981"/>
    </location>
</feature>
<dbReference type="Pfam" id="PF01031">
    <property type="entry name" value="Dynamin_M"/>
    <property type="match status" value="1"/>
</dbReference>
<evidence type="ECO:0000259" key="5">
    <source>
        <dbReference type="PROSITE" id="PS51388"/>
    </source>
</evidence>
<dbReference type="GO" id="GO:0016020">
    <property type="term" value="C:membrane"/>
    <property type="evidence" value="ECO:0007669"/>
    <property type="project" value="TreeGrafter"/>
</dbReference>
<dbReference type="GO" id="GO:0005525">
    <property type="term" value="F:GTP binding"/>
    <property type="evidence" value="ECO:0007669"/>
    <property type="project" value="InterPro"/>
</dbReference>
<dbReference type="PRINTS" id="PR00195">
    <property type="entry name" value="DYNAMIN"/>
</dbReference>
<feature type="region of interest" description="Disordered" evidence="4">
    <location>
        <begin position="826"/>
        <end position="935"/>
    </location>
</feature>
<evidence type="ECO:0000256" key="1">
    <source>
        <dbReference type="ARBA" id="ARBA00022741"/>
    </source>
</evidence>
<dbReference type="InterPro" id="IPR027417">
    <property type="entry name" value="P-loop_NTPase"/>
</dbReference>
<dbReference type="SUPFAM" id="SSF52540">
    <property type="entry name" value="P-loop containing nucleoside triphosphate hydrolases"/>
    <property type="match status" value="1"/>
</dbReference>
<dbReference type="GO" id="GO:0048312">
    <property type="term" value="P:intracellular distribution of mitochondria"/>
    <property type="evidence" value="ECO:0007669"/>
    <property type="project" value="TreeGrafter"/>
</dbReference>
<keyword evidence="1" id="KW-0547">Nucleotide-binding</keyword>
<evidence type="ECO:0000256" key="3">
    <source>
        <dbReference type="SAM" id="Coils"/>
    </source>
</evidence>
<dbReference type="InterPro" id="IPR003130">
    <property type="entry name" value="GED"/>
</dbReference>
<dbReference type="CDD" id="cd08771">
    <property type="entry name" value="DLP_1"/>
    <property type="match status" value="1"/>
</dbReference>
<dbReference type="GO" id="GO:0016559">
    <property type="term" value="P:peroxisome fission"/>
    <property type="evidence" value="ECO:0007669"/>
    <property type="project" value="TreeGrafter"/>
</dbReference>
<gene>
    <name evidence="6" type="ORF">NPX13_g6281</name>
</gene>
<evidence type="ECO:0000313" key="6">
    <source>
        <dbReference type="EMBL" id="KAJ3568840.1"/>
    </source>
</evidence>
<dbReference type="GO" id="GO:0005739">
    <property type="term" value="C:mitochondrion"/>
    <property type="evidence" value="ECO:0007669"/>
    <property type="project" value="TreeGrafter"/>
</dbReference>
<dbReference type="GO" id="GO:0005874">
    <property type="term" value="C:microtubule"/>
    <property type="evidence" value="ECO:0007669"/>
    <property type="project" value="TreeGrafter"/>
</dbReference>
<dbReference type="GO" id="GO:0006897">
    <property type="term" value="P:endocytosis"/>
    <property type="evidence" value="ECO:0007669"/>
    <property type="project" value="TreeGrafter"/>
</dbReference>
<reference evidence="6" key="1">
    <citation type="submission" date="2022-07" db="EMBL/GenBank/DDBJ databases">
        <title>Genome Sequence of Xylaria arbuscula.</title>
        <authorList>
            <person name="Buettner E."/>
        </authorList>
    </citation>
    <scope>NUCLEOTIDE SEQUENCE</scope>
    <source>
        <strain evidence="6">VT107</strain>
    </source>
</reference>
<feature type="compositionally biased region" description="Low complexity" evidence="4">
    <location>
        <begin position="947"/>
        <end position="970"/>
    </location>
</feature>
<dbReference type="GO" id="GO:0008017">
    <property type="term" value="F:microtubule binding"/>
    <property type="evidence" value="ECO:0007669"/>
    <property type="project" value="TreeGrafter"/>
</dbReference>
<dbReference type="Gene3D" id="3.40.50.300">
    <property type="entry name" value="P-loop containing nucleotide triphosphate hydrolases"/>
    <property type="match status" value="1"/>
</dbReference>
<organism evidence="6 7">
    <name type="scientific">Xylaria arbuscula</name>
    <dbReference type="NCBI Taxonomy" id="114810"/>
    <lineage>
        <taxon>Eukaryota</taxon>
        <taxon>Fungi</taxon>
        <taxon>Dikarya</taxon>
        <taxon>Ascomycota</taxon>
        <taxon>Pezizomycotina</taxon>
        <taxon>Sordariomycetes</taxon>
        <taxon>Xylariomycetidae</taxon>
        <taxon>Xylariales</taxon>
        <taxon>Xylariaceae</taxon>
        <taxon>Xylaria</taxon>
    </lineage>
</organism>
<evidence type="ECO:0000256" key="4">
    <source>
        <dbReference type="SAM" id="MobiDB-lite"/>
    </source>
</evidence>
<sequence>MTTISIDLESIEQLGGERKVLLDAIDDLRKHGIGRFVDLPQIIVVGDQSAGKSSVLDAISGVRFPAKAEMCTRFPTEVVLRTHPRFKINVQIQPASVSPEPARQFNETSFDTNDLPRIIKNATTQLLQNNATFLEDVLRIEISSPDVPHLTLVDLPGFYHSLDVNQPADGRDIVDRLVGTYMAKKNSIILAIISARSQVERTLGIITKPDLLIPGSRDEDQFMKLARNQEPQLQLAFGWHVLRNRSEAEASLTPGERDQKEKEFFESGIWSAIPSNNRGVDTLRKKLSNILLDHIRKNIDPLIKEIQDNMTNRQSSLERLGPSRSSPPQLRAHLDKIASQFQLLSLRAIEGNYTHEFFGSLYPDVSSTSMEDSRVRKLRALVREFNQTFAYVLATKGSRRRIVADESGGNQQDTQQSQAQTVKLPSFLRDLESRYPFSDPENVTRSEVCAELEPLSSANQGTEFPGTTNDLLAVKLFRDQSHPWEAIARCHIELLLRIVKAFTERLMAFITGPDEKTYSAILLNIVDPFLEKCTSKLEGKLLELLYHFRNGYPQPSDAEFRATLARHRQKHVNGEVLQNLLTSHPGMFTADGKRQIAELFPTERKREFGAEDLIEKAEAYYELSLRNFTDNITILAIENCLVKDIPSIFTTSMVSQMQDDMLERLAAESSEMQVERAELEAECETLQKGLDLCKTYRGRNSTGMENISSGFSASLLQSESILTMCSVLPEILTPSRSESTYQTPLSDSTENTQETNGSHQPSRSPSPAGAAGSGHRPQSVLSGAATSIAIHQKGATSPSLFASLDKSSSSTLASSAAAPKKSLFGSTTLPITEDSGSVPRPGGLFSSGPGSGGFGSHSTSAWGSGSGGAFGSGSSSPFGSKPTASVFGSKPSSSSESSGLFSITAKTNPGTNKTGLFGPSTSRATSASTVKDTPASLFGASATTTSSQYLSTSSSPFGGSPTPSSSGLFPTDKKYKPSSCT</sequence>
<evidence type="ECO:0000313" key="7">
    <source>
        <dbReference type="Proteomes" id="UP001148614"/>
    </source>
</evidence>
<dbReference type="InterPro" id="IPR020850">
    <property type="entry name" value="GED_dom"/>
</dbReference>
<dbReference type="VEuPathDB" id="FungiDB:F4678DRAFT_435439"/>
<dbReference type="AlphaFoldDB" id="A0A9W8NCJ3"/>
<dbReference type="PANTHER" id="PTHR11566:SF149">
    <property type="entry name" value="GTPASE, PUTATIVE (AFU_ORTHOLOGUE AFUA_6G11890)-RELATED"/>
    <property type="match status" value="1"/>
</dbReference>
<dbReference type="EMBL" id="JANPWZ010001094">
    <property type="protein sequence ID" value="KAJ3568840.1"/>
    <property type="molecule type" value="Genomic_DNA"/>
</dbReference>
<proteinExistence type="predicted"/>
<feature type="domain" description="GED" evidence="5">
    <location>
        <begin position="610"/>
        <end position="701"/>
    </location>
</feature>